<evidence type="ECO:0000259" key="4">
    <source>
        <dbReference type="Pfam" id="PF00535"/>
    </source>
</evidence>
<keyword evidence="1" id="KW-0328">Glycosyltransferase</keyword>
<dbReference type="CDD" id="cd00761">
    <property type="entry name" value="Glyco_tranf_GTA_type"/>
    <property type="match status" value="1"/>
</dbReference>
<organism evidence="6 7">
    <name type="scientific">Lactococcus lactis</name>
    <dbReference type="NCBI Taxonomy" id="1358"/>
    <lineage>
        <taxon>Bacteria</taxon>
        <taxon>Bacillati</taxon>
        <taxon>Bacillota</taxon>
        <taxon>Bacilli</taxon>
        <taxon>Lactobacillales</taxon>
        <taxon>Streptococcaceae</taxon>
        <taxon>Lactococcus</taxon>
    </lineage>
</organism>
<dbReference type="Proteomes" id="UP000279235">
    <property type="component" value="Unassembled WGS sequence"/>
</dbReference>
<dbReference type="Pfam" id="PF00535">
    <property type="entry name" value="Glycos_transf_2"/>
    <property type="match status" value="1"/>
</dbReference>
<evidence type="ECO:0000256" key="3">
    <source>
        <dbReference type="SAM" id="Phobius"/>
    </source>
</evidence>
<dbReference type="AlphaFoldDB" id="A0A2X0R140"/>
<keyword evidence="2 6" id="KW-0808">Transferase</keyword>
<dbReference type="PANTHER" id="PTHR22916:SF51">
    <property type="entry name" value="GLYCOSYLTRANSFERASE EPSH-RELATED"/>
    <property type="match status" value="1"/>
</dbReference>
<dbReference type="GO" id="GO:0016757">
    <property type="term" value="F:glycosyltransferase activity"/>
    <property type="evidence" value="ECO:0007669"/>
    <property type="project" value="UniProtKB-KW"/>
</dbReference>
<dbReference type="PANTHER" id="PTHR22916">
    <property type="entry name" value="GLYCOSYLTRANSFERASE"/>
    <property type="match status" value="1"/>
</dbReference>
<evidence type="ECO:0000313" key="5">
    <source>
        <dbReference type="EMBL" id="SPB25239.1"/>
    </source>
</evidence>
<name>A0A2X0R140_9LACT</name>
<dbReference type="SUPFAM" id="SSF53448">
    <property type="entry name" value="Nucleotide-diphospho-sugar transferases"/>
    <property type="match status" value="1"/>
</dbReference>
<reference evidence="7" key="3">
    <citation type="submission" date="2018-05" db="EMBL/GenBank/DDBJ databases">
        <authorList>
            <person name="Duru I."/>
        </authorList>
    </citation>
    <scope>NUCLEOTIDE SEQUENCE [LARGE SCALE GENOMIC DNA]</scope>
</reference>
<feature type="domain" description="Glycosyltransferase 2-like" evidence="4">
    <location>
        <begin position="4"/>
        <end position="140"/>
    </location>
</feature>
<keyword evidence="3" id="KW-1133">Transmembrane helix</keyword>
<keyword evidence="3" id="KW-0812">Transmembrane</keyword>
<evidence type="ECO:0000256" key="1">
    <source>
        <dbReference type="ARBA" id="ARBA00022676"/>
    </source>
</evidence>
<evidence type="ECO:0000313" key="6">
    <source>
        <dbReference type="EMBL" id="SPS11258.1"/>
    </source>
</evidence>
<dbReference type="InterPro" id="IPR029044">
    <property type="entry name" value="Nucleotide-diphossugar_trans"/>
</dbReference>
<reference evidence="5" key="1">
    <citation type="submission" date="2018-01" db="EMBL/GenBank/DDBJ databases">
        <authorList>
            <person name="Gaut B.S."/>
            <person name="Morton B.R."/>
            <person name="Clegg M.T."/>
            <person name="Duvall M.R."/>
        </authorList>
    </citation>
    <scope>NUCLEOTIDE SEQUENCE</scope>
    <source>
        <strain evidence="5">Lactococcus lactis</strain>
    </source>
</reference>
<dbReference type="RefSeq" id="WP_010905212.1">
    <property type="nucleotide sequence ID" value="NZ_CP033606.1"/>
</dbReference>
<evidence type="ECO:0000313" key="7">
    <source>
        <dbReference type="Proteomes" id="UP000279235"/>
    </source>
</evidence>
<reference evidence="6" key="2">
    <citation type="submission" date="2018-05" db="EMBL/GenBank/DDBJ databases">
        <authorList>
            <person name="Lanie J.A."/>
            <person name="Ng W.-L."/>
            <person name="Kazmierczak K.M."/>
            <person name="Andrzejewski T.M."/>
            <person name="Davidsen T.M."/>
            <person name="Wayne K.J."/>
            <person name="Tettelin H."/>
            <person name="Glass J.I."/>
            <person name="Rusch D."/>
            <person name="Podicherti R."/>
            <person name="Tsui H.-C.T."/>
            <person name="Winkler M.E."/>
        </authorList>
    </citation>
    <scope>NUCLEOTIDE SEQUENCE</scope>
    <source>
        <strain evidence="6">Lactococcus lactis</strain>
    </source>
</reference>
<sequence length="333" mass="38464">MKFSVIIPVYNASKFIDYCVESVLSQSYSDIEVILINDGSTDKSGEICEGFARKDNRVKVYHQENQGAAVARNHGIRKATGDYLLFPDSDDYYASSLGFEEINNQLEETKADVLIHDSFVERGNGTPDDLHSSLLREEVLKLEKIEFIEYLIKKDKLTRSAWTKVISRSFLSKNNILFPTVRQTEDTGFTAELVRLGNSFDWYEKQFYAYVKHDESVTAKRLPESIIHDSFSVIKTAVINGELIKDSRYREAYYSYLAYPYVVLIGQTKEAINRGVIKENTILNDLKQYSFLMKYNLNPKLKVIKHLYKLFGYLMIVFLLSVMMELTYRKQGV</sequence>
<proteinExistence type="predicted"/>
<gene>
    <name evidence="6" type="primary">epsJ_3</name>
    <name evidence="6" type="ORF">AMHIJAGA_01192</name>
</gene>
<feature type="transmembrane region" description="Helical" evidence="3">
    <location>
        <begin position="310"/>
        <end position="328"/>
    </location>
</feature>
<accession>A0A2X0R140</accession>
<keyword evidence="3" id="KW-0472">Membrane</keyword>
<dbReference type="EMBL" id="OGTW01000047">
    <property type="protein sequence ID" value="SPB25239.1"/>
    <property type="molecule type" value="Genomic_DNA"/>
</dbReference>
<evidence type="ECO:0000256" key="2">
    <source>
        <dbReference type="ARBA" id="ARBA00022679"/>
    </source>
</evidence>
<dbReference type="Gene3D" id="3.90.550.10">
    <property type="entry name" value="Spore Coat Polysaccharide Biosynthesis Protein SpsA, Chain A"/>
    <property type="match status" value="1"/>
</dbReference>
<protein>
    <submittedName>
        <fullName evidence="6">Putative glycosyltransferase EpsJ</fullName>
    </submittedName>
</protein>
<dbReference type="EMBL" id="OGTW02000047">
    <property type="protein sequence ID" value="SPS11258.1"/>
    <property type="molecule type" value="Genomic_DNA"/>
</dbReference>
<dbReference type="InterPro" id="IPR001173">
    <property type="entry name" value="Glyco_trans_2-like"/>
</dbReference>